<dbReference type="Proteomes" id="UP000000787">
    <property type="component" value="Chromosome"/>
</dbReference>
<feature type="transmembrane region" description="Helical" evidence="1">
    <location>
        <begin position="74"/>
        <end position="93"/>
    </location>
</feature>
<dbReference type="STRING" id="316274.Haur_4244"/>
<sequence>MNHDLAAVLDYLDQRFGSSDRQAFEERLAQEPQLRELLEKTKSMQRNLRSIFGQSERLVAPSRSRRRVAKFSRFKYTINALMLVVLLLGGVYLKKQFDIAPQISNEPTYLALANEETSLPQQQMLLVKGIDHEQNHFVRAMQDDQVMWQANNVDALIIADNGDRIELSKTQSHYVLSRKSSDDNPTWQQSLPLQPDTSTVVGLYQSANQQELYLTAHTKKPTNQTADLAQSVTIIPQQQVDTTVYPSASYPLGVSAEQSNSITDVLDDVAGSVDPMSSPINPPNAQAGQQAQQEAGQIPTNVVTNQQLLIIDSTNGTIKHPNQQCDCRYLASNQTLYPYDQAFPFTDYFNYAISANNPNLLSLITSDQDVITYDLKNQTILKTSKLASNQQLNDHLYASQLQFDLFGQTTSINPDLARITDVQFSGNQQTIIIRDSTEDKTTFYAFDRLSGKQLWQRSILASTVSFTPNWDGSEVYAVHTSKPTETGFSTLYTVQATKTTFIDYPQQQFEEIIMVYDF</sequence>
<dbReference type="EMBL" id="CP000875">
    <property type="protein sequence ID" value="ABX06876.1"/>
    <property type="molecule type" value="Genomic_DNA"/>
</dbReference>
<dbReference type="SUPFAM" id="SSF50998">
    <property type="entry name" value="Quinoprotein alcohol dehydrogenase-like"/>
    <property type="match status" value="1"/>
</dbReference>
<proteinExistence type="predicted"/>
<evidence type="ECO:0000313" key="3">
    <source>
        <dbReference type="Proteomes" id="UP000000787"/>
    </source>
</evidence>
<dbReference type="HOGENOM" id="CLU_525593_0_0_0"/>
<protein>
    <submittedName>
        <fullName evidence="2">Uncharacterized protein</fullName>
    </submittedName>
</protein>
<reference evidence="2 3" key="1">
    <citation type="journal article" date="2011" name="Stand. Genomic Sci.">
        <title>Complete genome sequence of the filamentous gliding predatory bacterium Herpetosiphon aurantiacus type strain (114-95(T)).</title>
        <authorList>
            <person name="Kiss H."/>
            <person name="Nett M."/>
            <person name="Domin N."/>
            <person name="Martin K."/>
            <person name="Maresca J.A."/>
            <person name="Copeland A."/>
            <person name="Lapidus A."/>
            <person name="Lucas S."/>
            <person name="Berry K.W."/>
            <person name="Glavina Del Rio T."/>
            <person name="Dalin E."/>
            <person name="Tice H."/>
            <person name="Pitluck S."/>
            <person name="Richardson P."/>
            <person name="Bruce D."/>
            <person name="Goodwin L."/>
            <person name="Han C."/>
            <person name="Detter J.C."/>
            <person name="Schmutz J."/>
            <person name="Brettin T."/>
            <person name="Land M."/>
            <person name="Hauser L."/>
            <person name="Kyrpides N.C."/>
            <person name="Ivanova N."/>
            <person name="Goker M."/>
            <person name="Woyke T."/>
            <person name="Klenk H.P."/>
            <person name="Bryant D.A."/>
        </authorList>
    </citation>
    <scope>NUCLEOTIDE SEQUENCE [LARGE SCALE GENOMIC DNA]</scope>
    <source>
        <strain evidence="3">ATCC 23779 / DSM 785 / 114-95</strain>
    </source>
</reference>
<dbReference type="KEGG" id="hau:Haur_4244"/>
<keyword evidence="3" id="KW-1185">Reference proteome</keyword>
<evidence type="ECO:0000313" key="2">
    <source>
        <dbReference type="EMBL" id="ABX06876.1"/>
    </source>
</evidence>
<dbReference type="BioCyc" id="HAUR316274:GHYA-4291-MONOMER"/>
<keyword evidence="1" id="KW-0472">Membrane</keyword>
<accession>A9AXF6</accession>
<name>A9AXF6_HERA2</name>
<dbReference type="AlphaFoldDB" id="A9AXF6"/>
<keyword evidence="1" id="KW-1133">Transmembrane helix</keyword>
<gene>
    <name evidence="2" type="ordered locus">Haur_4244</name>
</gene>
<evidence type="ECO:0000256" key="1">
    <source>
        <dbReference type="SAM" id="Phobius"/>
    </source>
</evidence>
<dbReference type="InterPro" id="IPR011047">
    <property type="entry name" value="Quinoprotein_ADH-like_sf"/>
</dbReference>
<dbReference type="InParanoid" id="A9AXF6"/>
<organism evidence="2 3">
    <name type="scientific">Herpetosiphon aurantiacus (strain ATCC 23779 / DSM 785 / 114-95)</name>
    <dbReference type="NCBI Taxonomy" id="316274"/>
    <lineage>
        <taxon>Bacteria</taxon>
        <taxon>Bacillati</taxon>
        <taxon>Chloroflexota</taxon>
        <taxon>Chloroflexia</taxon>
        <taxon>Herpetosiphonales</taxon>
        <taxon>Herpetosiphonaceae</taxon>
        <taxon>Herpetosiphon</taxon>
    </lineage>
</organism>
<keyword evidence="1" id="KW-0812">Transmembrane</keyword>